<evidence type="ECO:0000256" key="1">
    <source>
        <dbReference type="SAM" id="SignalP"/>
    </source>
</evidence>
<dbReference type="Proteomes" id="UP000006427">
    <property type="component" value="Unassembled WGS sequence"/>
</dbReference>
<evidence type="ECO:0000313" key="2">
    <source>
        <dbReference type="EMBL" id="EFC92438.1"/>
    </source>
</evidence>
<name>D2Z4U4_9BACT</name>
<accession>D2Z4U4</accession>
<organism evidence="2 3">
    <name type="scientific">Dethiosulfovibrio peptidovorans DSM 11002</name>
    <dbReference type="NCBI Taxonomy" id="469381"/>
    <lineage>
        <taxon>Bacteria</taxon>
        <taxon>Thermotogati</taxon>
        <taxon>Synergistota</taxon>
        <taxon>Synergistia</taxon>
        <taxon>Synergistales</taxon>
        <taxon>Dethiosulfovibrionaceae</taxon>
        <taxon>Dethiosulfovibrio</taxon>
    </lineage>
</organism>
<dbReference type="OrthoDB" id="3921at2"/>
<feature type="signal peptide" evidence="1">
    <location>
        <begin position="1"/>
        <end position="24"/>
    </location>
</feature>
<proteinExistence type="predicted"/>
<dbReference type="eggNOG" id="ENOG5033VIE">
    <property type="taxonomic scope" value="Bacteria"/>
</dbReference>
<reference evidence="2 3" key="1">
    <citation type="journal article" date="2010" name="Stand. Genomic Sci.">
        <title>Permanent draft genome sequence of Dethiosulfovibrio peptidovorans type strain (SEBR 4207).</title>
        <authorList>
            <person name="Labutti K."/>
            <person name="Mayilraj S."/>
            <person name="Clum A."/>
            <person name="Lucas S."/>
            <person name="Glavina Del Rio T."/>
            <person name="Nolan M."/>
            <person name="Tice H."/>
            <person name="Cheng J.F."/>
            <person name="Pitluck S."/>
            <person name="Liolios K."/>
            <person name="Ivanova N."/>
            <person name="Mavromatis K."/>
            <person name="Mikhailova N."/>
            <person name="Pati A."/>
            <person name="Goodwin L."/>
            <person name="Chen A."/>
            <person name="Palaniappan K."/>
            <person name="Land M."/>
            <person name="Hauser L."/>
            <person name="Chang Y.J."/>
            <person name="Jeffries C.D."/>
            <person name="Rohde M."/>
            <person name="Spring S."/>
            <person name="Goker M."/>
            <person name="Woyke T."/>
            <person name="Bristow J."/>
            <person name="Eisen J.A."/>
            <person name="Markowitz V."/>
            <person name="Hugenholtz P."/>
            <person name="Kyrpides N.C."/>
            <person name="Klenk H.P."/>
            <person name="Lapidus A."/>
        </authorList>
    </citation>
    <scope>NUCLEOTIDE SEQUENCE [LARGE SCALE GENOMIC DNA]</scope>
    <source>
        <strain evidence="2 3">DSM 11002</strain>
    </source>
</reference>
<evidence type="ECO:0000313" key="3">
    <source>
        <dbReference type="Proteomes" id="UP000006427"/>
    </source>
</evidence>
<keyword evidence="1" id="KW-0732">Signal</keyword>
<sequence>MMVKKILLSLLSGLLIFAASSGSAATYIAEPVLVTQPVYDGMSFYVYRPYNMPAGWFVTYDGYPVSRGNGGNWVYGVPRNDGTLVHTGYVVGSVVPFQQANLTPVVTVSANNGVMTSGAMPPTPRWLADDNFLIVTRWHRMVDRLAVLHKPKIPLAWKGDRPEVLYGWTGKSWYQMICKDGESPAETLKRHVYELTRMSKQNGSRWNDGDTSILAAHAPVWGFLWMGRISPINL</sequence>
<dbReference type="EMBL" id="ABTR02000001">
    <property type="protein sequence ID" value="EFC92438.1"/>
    <property type="molecule type" value="Genomic_DNA"/>
</dbReference>
<dbReference type="PaxDb" id="469381-Dpep_2416"/>
<feature type="chain" id="PRO_5003039343" evidence="1">
    <location>
        <begin position="25"/>
        <end position="234"/>
    </location>
</feature>
<dbReference type="STRING" id="469381.Dpep_2416"/>
<dbReference type="AlphaFoldDB" id="D2Z4U4"/>
<gene>
    <name evidence="2" type="ORF">Dpep_2416</name>
</gene>
<keyword evidence="3" id="KW-1185">Reference proteome</keyword>
<protein>
    <submittedName>
        <fullName evidence="2">Uncharacterized protein</fullName>
    </submittedName>
</protein>
<comment type="caution">
    <text evidence="2">The sequence shown here is derived from an EMBL/GenBank/DDBJ whole genome shotgun (WGS) entry which is preliminary data.</text>
</comment>